<dbReference type="Pfam" id="PF00881">
    <property type="entry name" value="Nitroreductase"/>
    <property type="match status" value="1"/>
</dbReference>
<evidence type="ECO:0000256" key="1">
    <source>
        <dbReference type="ARBA" id="ARBA00001917"/>
    </source>
</evidence>
<evidence type="ECO:0000256" key="7">
    <source>
        <dbReference type="ARBA" id="ARBA00023027"/>
    </source>
</evidence>
<keyword evidence="3" id="KW-0285">Flavoprotein</keyword>
<keyword evidence="6" id="KW-0560">Oxidoreductase</keyword>
<evidence type="ECO:0000256" key="4">
    <source>
        <dbReference type="ARBA" id="ARBA00022643"/>
    </source>
</evidence>
<comment type="caution">
    <text evidence="9">The sequence shown here is derived from an EMBL/GenBank/DDBJ whole genome shotgun (WGS) entry which is preliminary data.</text>
</comment>
<evidence type="ECO:0000313" key="9">
    <source>
        <dbReference type="EMBL" id="PWI26555.1"/>
    </source>
</evidence>
<dbReference type="GO" id="GO:0016491">
    <property type="term" value="F:oxidoreductase activity"/>
    <property type="evidence" value="ECO:0007669"/>
    <property type="project" value="UniProtKB-KW"/>
</dbReference>
<dbReference type="PANTHER" id="PTHR43821">
    <property type="entry name" value="NAD(P)H NITROREDUCTASE YDJA-RELATED"/>
    <property type="match status" value="1"/>
</dbReference>
<keyword evidence="5" id="KW-0521">NADP</keyword>
<evidence type="ECO:0000259" key="8">
    <source>
        <dbReference type="Pfam" id="PF00881"/>
    </source>
</evidence>
<evidence type="ECO:0000256" key="6">
    <source>
        <dbReference type="ARBA" id="ARBA00023002"/>
    </source>
</evidence>
<evidence type="ECO:0000256" key="2">
    <source>
        <dbReference type="ARBA" id="ARBA00007118"/>
    </source>
</evidence>
<dbReference type="AlphaFoldDB" id="A0A2U3AQ19"/>
<name>A0A2U3AQ19_9BACL</name>
<dbReference type="OrthoDB" id="9804207at2"/>
<dbReference type="InterPro" id="IPR052530">
    <property type="entry name" value="NAD(P)H_nitroreductase"/>
</dbReference>
<dbReference type="InterPro" id="IPR000415">
    <property type="entry name" value="Nitroreductase-like"/>
</dbReference>
<dbReference type="CDD" id="cd02135">
    <property type="entry name" value="YdjA-like"/>
    <property type="match status" value="1"/>
</dbReference>
<proteinExistence type="inferred from homology"/>
<evidence type="ECO:0000313" key="10">
    <source>
        <dbReference type="Proteomes" id="UP000245938"/>
    </source>
</evidence>
<reference evidence="9 10" key="1">
    <citation type="submission" date="2018-05" db="EMBL/GenBank/DDBJ databases">
        <title>Kurthia sibirica genome sequence.</title>
        <authorList>
            <person name="Maclea K.S."/>
            <person name="Goen A.E."/>
        </authorList>
    </citation>
    <scope>NUCLEOTIDE SEQUENCE [LARGE SCALE GENOMIC DNA]</scope>
    <source>
        <strain evidence="9 10">ATCC 49154</strain>
    </source>
</reference>
<evidence type="ECO:0000256" key="5">
    <source>
        <dbReference type="ARBA" id="ARBA00022857"/>
    </source>
</evidence>
<comment type="cofactor">
    <cofactor evidence="1">
        <name>FMN</name>
        <dbReference type="ChEBI" id="CHEBI:58210"/>
    </cofactor>
</comment>
<dbReference type="SUPFAM" id="SSF55469">
    <property type="entry name" value="FMN-dependent nitroreductase-like"/>
    <property type="match status" value="1"/>
</dbReference>
<comment type="similarity">
    <text evidence="2">Belongs to the nitroreductase family.</text>
</comment>
<feature type="domain" description="Nitroreductase" evidence="8">
    <location>
        <begin position="12"/>
        <end position="168"/>
    </location>
</feature>
<dbReference type="InterPro" id="IPR029479">
    <property type="entry name" value="Nitroreductase"/>
</dbReference>
<evidence type="ECO:0000256" key="3">
    <source>
        <dbReference type="ARBA" id="ARBA00022630"/>
    </source>
</evidence>
<organism evidence="9 10">
    <name type="scientific">Kurthia sibirica</name>
    <dbReference type="NCBI Taxonomy" id="202750"/>
    <lineage>
        <taxon>Bacteria</taxon>
        <taxon>Bacillati</taxon>
        <taxon>Bacillota</taxon>
        <taxon>Bacilli</taxon>
        <taxon>Bacillales</taxon>
        <taxon>Caryophanaceae</taxon>
        <taxon>Kurthia</taxon>
    </lineage>
</organism>
<dbReference type="Proteomes" id="UP000245938">
    <property type="component" value="Unassembled WGS sequence"/>
</dbReference>
<sequence>MNSQSLTVKTAIRERRSIKLFNGQPVDPQDLMEIFDDAKWAPNHGNRQPWRIVLATGEGLTKLVEVIREFAVPNWKEISEDELSKKLAKFTAPGAMAIVIAAEDLRQKERLEDYAAVSSFIQNSQLLAWDRGIGACWKTPGFLEKPEFSTALNIQAGERPIALLQFGYFDVIPKEKAKKAVEEFVTIFGE</sequence>
<accession>A0A2U3AQ19</accession>
<protein>
    <submittedName>
        <fullName evidence="9">Nitroreductase</fullName>
    </submittedName>
</protein>
<dbReference type="PANTHER" id="PTHR43821:SF1">
    <property type="entry name" value="NAD(P)H NITROREDUCTASE YDJA-RELATED"/>
    <property type="match status" value="1"/>
</dbReference>
<keyword evidence="10" id="KW-1185">Reference proteome</keyword>
<gene>
    <name evidence="9" type="ORF">DEX24_01980</name>
</gene>
<keyword evidence="7" id="KW-0520">NAD</keyword>
<dbReference type="InterPro" id="IPR026021">
    <property type="entry name" value="YdjA-like"/>
</dbReference>
<dbReference type="RefSeq" id="WP_109304726.1">
    <property type="nucleotide sequence ID" value="NZ_BJUF01000002.1"/>
</dbReference>
<dbReference type="Gene3D" id="3.40.109.10">
    <property type="entry name" value="NADH Oxidase"/>
    <property type="match status" value="1"/>
</dbReference>
<dbReference type="EMBL" id="QFVR01000002">
    <property type="protein sequence ID" value="PWI26555.1"/>
    <property type="molecule type" value="Genomic_DNA"/>
</dbReference>
<keyword evidence="4" id="KW-0288">FMN</keyword>